<name>A0A1B1CJ82_RHILE</name>
<dbReference type="NCBIfam" id="TIGR02713">
    <property type="entry name" value="allophanate_hyd"/>
    <property type="match status" value="1"/>
</dbReference>
<dbReference type="InterPro" id="IPR014085">
    <property type="entry name" value="Allophanate_hydrolase"/>
</dbReference>
<dbReference type="Gene3D" id="3.90.1300.10">
    <property type="entry name" value="Amidase signature (AS) domain"/>
    <property type="match status" value="1"/>
</dbReference>
<evidence type="ECO:0000313" key="3">
    <source>
        <dbReference type="EMBL" id="ANP89822.1"/>
    </source>
</evidence>
<dbReference type="OrthoDB" id="9811471at2"/>
<dbReference type="Pfam" id="PF01425">
    <property type="entry name" value="Amidase"/>
    <property type="match status" value="1"/>
</dbReference>
<proteinExistence type="predicted"/>
<dbReference type="InterPro" id="IPR000120">
    <property type="entry name" value="Amidase"/>
</dbReference>
<dbReference type="Pfam" id="PF21986">
    <property type="entry name" value="AH_C"/>
    <property type="match status" value="1"/>
</dbReference>
<organism evidence="3 4">
    <name type="scientific">Rhizobium leguminosarum</name>
    <dbReference type="NCBI Taxonomy" id="384"/>
    <lineage>
        <taxon>Bacteria</taxon>
        <taxon>Pseudomonadati</taxon>
        <taxon>Pseudomonadota</taxon>
        <taxon>Alphaproteobacteria</taxon>
        <taxon>Hyphomicrobiales</taxon>
        <taxon>Rhizobiaceae</taxon>
        <taxon>Rhizobium/Agrobacterium group</taxon>
        <taxon>Rhizobium</taxon>
    </lineage>
</organism>
<dbReference type="Gene3D" id="1.20.58.1700">
    <property type="match status" value="1"/>
</dbReference>
<geneLocation type="plasmid" evidence="3 4">
    <name>unnamed1</name>
</geneLocation>
<dbReference type="InterPro" id="IPR053844">
    <property type="entry name" value="AH_C"/>
</dbReference>
<reference evidence="3 4" key="1">
    <citation type="submission" date="2016-06" db="EMBL/GenBank/DDBJ databases">
        <title>Microsymbionts genomes from the relict species Vavilovia formosa.</title>
        <authorList>
            <person name="Chirak E."/>
            <person name="Kimeklis A."/>
            <person name="Andronov E."/>
        </authorList>
    </citation>
    <scope>NUCLEOTIDE SEQUENCE [LARGE SCALE GENOMIC DNA]</scope>
    <source>
        <strain evidence="3 4">Vaf10</strain>
        <plasmid evidence="4">Plasmid unnamed1</plasmid>
    </source>
</reference>
<dbReference type="PANTHER" id="PTHR11895">
    <property type="entry name" value="TRANSAMIDASE"/>
    <property type="match status" value="1"/>
</dbReference>
<evidence type="ECO:0000259" key="1">
    <source>
        <dbReference type="Pfam" id="PF01425"/>
    </source>
</evidence>
<gene>
    <name evidence="3" type="ORF">BA011_29360</name>
</gene>
<feature type="domain" description="Allophanate hydrolase C-terminal" evidence="2">
    <location>
        <begin position="484"/>
        <end position="605"/>
    </location>
</feature>
<evidence type="ECO:0000313" key="4">
    <source>
        <dbReference type="Proteomes" id="UP000092691"/>
    </source>
</evidence>
<accession>A0A1B1CJ82</accession>
<dbReference type="Proteomes" id="UP000092691">
    <property type="component" value="Plasmid unnamed1"/>
</dbReference>
<keyword evidence="3" id="KW-0378">Hydrolase</keyword>
<dbReference type="Gene3D" id="3.10.490.10">
    <property type="entry name" value="Gamma-glutamyl cyclotransferase-like"/>
    <property type="match status" value="1"/>
</dbReference>
<dbReference type="EMBL" id="CP016287">
    <property type="protein sequence ID" value="ANP89822.1"/>
    <property type="molecule type" value="Genomic_DNA"/>
</dbReference>
<dbReference type="GO" id="GO:0016787">
    <property type="term" value="F:hydrolase activity"/>
    <property type="evidence" value="ECO:0007669"/>
    <property type="project" value="UniProtKB-KW"/>
</dbReference>
<dbReference type="SUPFAM" id="SSF75304">
    <property type="entry name" value="Amidase signature (AS) enzymes"/>
    <property type="match status" value="1"/>
</dbReference>
<dbReference type="PANTHER" id="PTHR11895:SF169">
    <property type="entry name" value="GLUTAMYL-TRNA(GLN) AMIDOTRANSFERASE"/>
    <property type="match status" value="1"/>
</dbReference>
<feature type="domain" description="Amidase" evidence="1">
    <location>
        <begin position="32"/>
        <end position="446"/>
    </location>
</feature>
<protein>
    <submittedName>
        <fullName evidence="3">Allophanate hydrolase</fullName>
    </submittedName>
</protein>
<evidence type="ECO:0000259" key="2">
    <source>
        <dbReference type="Pfam" id="PF21986"/>
    </source>
</evidence>
<dbReference type="InterPro" id="IPR023631">
    <property type="entry name" value="Amidase_dom"/>
</dbReference>
<sequence length="610" mass="64317">MSKQDWSAATGSLDLDTLTKAYATGALTPTMVISAIYDRIASRGDDHVWIHLVSRQDALAAAAALEAKGYDGQPLWGIPFSVKDCNDIVGLPTTNALKESAYIATSSGQAITRLFDAGAILIGKTNMDQFGIGLVGMRTPYGACSSVFDERYISGGSSSGSAVSVAAGLSSFSIANDAAGSGRVPASFNNIVGIKPTPGLISNACVSGGGCVKTIETLAVFALTVEDGMKVTDLIGGYDPTYPFSKPEAEAVPLTPATPPPRFRFGIPKGEALRFFGDMEAERLFGEAVARMQDLGGDVVEIDFAPFEETQRILYEGPWISERALSLDAVLEKHRDAIHPVTRQILSNSGKFTALDTFAASHRIAELKRDTRPVWEDIAVLMVPTAPTIYTKDEIAADPISLNAKLGIYTNFVNLMGLCGIAVPNGFRNDGLPLGVTFLAPGFQEAKAAGIAAAFHRSTGLSLAMFDNPYPEAAALPLDEDYREIAVVGAHLSGMPLNHELTTRGGIFRRAAKTTDAYRLYALNGTVPPKPGLIRAADGGAGIAVEVWALPAAGFGDFIARIPAPLGVGKLALEDGSEVTGFLCESTAIDGQPDITAYGGWRAYRQSVAA</sequence>
<dbReference type="RefSeq" id="WP_065283414.1">
    <property type="nucleotide sequence ID" value="NZ_CP016287.1"/>
</dbReference>
<keyword evidence="3" id="KW-0614">Plasmid</keyword>
<dbReference type="AlphaFoldDB" id="A0A1B1CJ82"/>
<dbReference type="InterPro" id="IPR036928">
    <property type="entry name" value="AS_sf"/>
</dbReference>
<dbReference type="NCBIfam" id="NF006043">
    <property type="entry name" value="PRK08186.1"/>
    <property type="match status" value="1"/>
</dbReference>